<gene>
    <name evidence="2" type="ORF">PSON_ATCC_30995.1.T1470089</name>
</gene>
<dbReference type="PANTHER" id="PTHR13715">
    <property type="entry name" value="RYANODINE RECEPTOR AND IP3 RECEPTOR"/>
    <property type="match status" value="1"/>
</dbReference>
<dbReference type="PANTHER" id="PTHR13715:SF99">
    <property type="entry name" value="INOSITOL 1,4,5-TRISPHOSPHATE RECEPTOR-LIKE PROTEIN A"/>
    <property type="match status" value="1"/>
</dbReference>
<sequence>MLWLKAIDESLAQENIIAEPITRRQCMAIEIGCIDYVNKIIYELNINELLYQNQDQILQHEHSQEINSLIDALSSFLQLVCNNSTTNSIYILQWYNLYKHILLNKQVNDKMRLDILIIQLFQQTDMLASFESELSQIVYLFKFTNYQKNILNLLIAFCQFTEFRNKQGIKDMVEIIFQENKYSIFSKIVFDGNIQLMLKECTSDQQKSFMIESLNFPNKSALKDYIISCARLVSEISKSSSTLTLQQINDLFPFKTIAKIIQDIQISSQTKFYFLVLFQNSYMAEHFQPLPRIQLPQYLKMVVRQDIGKGLLGLFKKEQSSIVLFPFAQKKISNLFKKVQQRYLVEGDDSIDFWLFLSEFITQFQKRKTIYEIKGEDHTYMKQLILTFLEFLSRGLLIEYLQDDHNFYDIQHKFIEFLKNSVASVTLQEKYIKHTYQKYQDAWDYLFENTVAQRNSGITIYSKSMIWLVELIEILIYLEQFQQSRMVDQFIISEDNYVIFDDLLYLQKFAKYQKYADEIQKLRQAKDMLITQELTNILEECSYARKTIILEYMRGIKQLDINLVQSLIDLLILNQIRLSAKVIEFLWLIYSSRSNFLNTINQTILIQSFDQRDLQLSVNQNIFNDFSNIYWKLHFASIDLIQSLERDSSQYYETINDVLSEILLIFFPNYAPKSDQEEKIDKSKVQQEISAVDQKISHQDIDLIDQSQHMKEQQQAEQFQSQKSVTMDSTQKYVWKINNSFSLDVFMNQLKNQQKIQFLTAGIIFRKNNVDKKVYQTKTQILEKSILILIYFVIRNKENQELLLNLEKNKDQFLYEMSNLEIKYNLEIKQQQTLIQIFFAELFRDNYNILFSLEKYNDENTVLPQLFSNFYRKFQYQNYEACIYFLQFLQILLKVKENDVVQNYYVIVQLFMNKQNLNKFNKFAKDIELLMTTIQQMKIEQFYTATHAFENQQHLNHQKPMHFDSFIEMPTEILFFKELIRLLRIICSKRSGLVNDFIKKIFPISRMAEMIQKIDEWYPLKYELLLYFQCIFLDNLQHLDFEEKQELVKIIKDTIFKQIIVSFVENKNLKKFAETKLMNSTIINIFGIRNQYSNQEFIMSVQYKKSSFIYIIFGVLNVIKQFIKKLYPKYFQLEKQEYFDDKIQNEIVYNAQNIYDDILRAKDFTQDGYENPGIMRNTINKGESGQQVINLTHKQVSSHQNQQNQELSKNEQNKDNIIRIIEITNSFQQQDLAFQLLRNDFQINDQIILEKWTNSIKPQRTKLIDEHLVTSERENEILQLINLIITLKRDDTEKFQKMITSLIRIFPESSVSSSIKLKSVKIIRKLSNYKEDTQISKSILKDLEQLGLTDYLCDLIKYENDQELKLEYIKAFVDYIDNSSRELQNSFLSYLQRDQYNTFIISLQNFITQMFQDLRMTEISKIERNNRNINKILNNKINGCILIFELFRLGCQDHFTEMQNFLRHQVNSKQPVNFIMFTVELFEKYVEIKNEDNVALGQKLLDFLIEYVQGPCLENQMELCKSTKILEVLERIILQQSIDQNRFQKKDIVFSSLQSKVFLLFSFLMEGNSNKKCQKSSEVTFGK</sequence>
<comment type="caution">
    <text evidence="2">The sequence shown here is derived from an EMBL/GenBank/DDBJ whole genome shotgun (WGS) entry which is preliminary data.</text>
</comment>
<protein>
    <recommendedName>
        <fullName evidence="1">RyR/IP3R Homology associated domain-containing protein</fullName>
    </recommendedName>
</protein>
<reference evidence="2" key="1">
    <citation type="submission" date="2021-01" db="EMBL/GenBank/DDBJ databases">
        <authorList>
            <consortium name="Genoscope - CEA"/>
            <person name="William W."/>
        </authorList>
    </citation>
    <scope>NUCLEOTIDE SEQUENCE</scope>
</reference>
<name>A0A8S1R905_9CILI</name>
<dbReference type="InterPro" id="IPR013662">
    <property type="entry name" value="RIH_assoc-dom"/>
</dbReference>
<dbReference type="Pfam" id="PF08454">
    <property type="entry name" value="RIH_assoc"/>
    <property type="match status" value="1"/>
</dbReference>
<feature type="domain" description="RyR/IP3R Homology associated" evidence="1">
    <location>
        <begin position="1436"/>
        <end position="1532"/>
    </location>
</feature>
<proteinExistence type="predicted"/>
<accession>A0A8S1R905</accession>
<evidence type="ECO:0000313" key="3">
    <source>
        <dbReference type="Proteomes" id="UP000692954"/>
    </source>
</evidence>
<dbReference type="OrthoDB" id="313186at2759"/>
<keyword evidence="3" id="KW-1185">Reference proteome</keyword>
<dbReference type="EMBL" id="CAJJDN010000147">
    <property type="protein sequence ID" value="CAD8123813.1"/>
    <property type="molecule type" value="Genomic_DNA"/>
</dbReference>
<organism evidence="2 3">
    <name type="scientific">Paramecium sonneborni</name>
    <dbReference type="NCBI Taxonomy" id="65129"/>
    <lineage>
        <taxon>Eukaryota</taxon>
        <taxon>Sar</taxon>
        <taxon>Alveolata</taxon>
        <taxon>Ciliophora</taxon>
        <taxon>Intramacronucleata</taxon>
        <taxon>Oligohymenophorea</taxon>
        <taxon>Peniculida</taxon>
        <taxon>Parameciidae</taxon>
        <taxon>Paramecium</taxon>
    </lineage>
</organism>
<dbReference type="Proteomes" id="UP000692954">
    <property type="component" value="Unassembled WGS sequence"/>
</dbReference>
<evidence type="ECO:0000313" key="2">
    <source>
        <dbReference type="EMBL" id="CAD8123813.1"/>
    </source>
</evidence>
<dbReference type="GO" id="GO:0006816">
    <property type="term" value="P:calcium ion transport"/>
    <property type="evidence" value="ECO:0007669"/>
    <property type="project" value="InterPro"/>
</dbReference>
<evidence type="ECO:0000259" key="1">
    <source>
        <dbReference type="Pfam" id="PF08454"/>
    </source>
</evidence>
<dbReference type="InterPro" id="IPR015925">
    <property type="entry name" value="Ryanodine_IP3_receptor"/>
</dbReference>